<feature type="region of interest" description="Disordered" evidence="3">
    <location>
        <begin position="839"/>
        <end position="951"/>
    </location>
</feature>
<comment type="caution">
    <text evidence="6">The sequence shown here is derived from an EMBL/GenBank/DDBJ whole genome shotgun (WGS) entry which is preliminary data.</text>
</comment>
<dbReference type="EMBL" id="JAFCIX010000059">
    <property type="protein sequence ID" value="KAH6599831.1"/>
    <property type="molecule type" value="Genomic_DNA"/>
</dbReference>
<dbReference type="InterPro" id="IPR011989">
    <property type="entry name" value="ARM-like"/>
</dbReference>
<reference evidence="6 7" key="1">
    <citation type="submission" date="2021-02" db="EMBL/GenBank/DDBJ databases">
        <title>Variation within the Batrachochytrium salamandrivorans European outbreak.</title>
        <authorList>
            <person name="Kelly M."/>
            <person name="Pasmans F."/>
            <person name="Shea T.P."/>
            <person name="Munoz J.F."/>
            <person name="Carranza S."/>
            <person name="Cuomo C.A."/>
            <person name="Martel A."/>
        </authorList>
    </citation>
    <scope>NUCLEOTIDE SEQUENCE [LARGE SCALE GENOMIC DNA]</scope>
    <source>
        <strain evidence="6 7">AMFP18/2</strain>
    </source>
</reference>
<feature type="compositionally biased region" description="Polar residues" evidence="3">
    <location>
        <begin position="29"/>
        <end position="49"/>
    </location>
</feature>
<proteinExistence type="predicted"/>
<comment type="subcellular location">
    <subcellularLocation>
        <location evidence="1">Nucleus</location>
    </subcellularLocation>
</comment>
<feature type="region of interest" description="Disordered" evidence="3">
    <location>
        <begin position="1104"/>
        <end position="1135"/>
    </location>
</feature>
<dbReference type="InterPro" id="IPR016024">
    <property type="entry name" value="ARM-type_fold"/>
</dbReference>
<gene>
    <name evidence="6" type="ORF">BASA50_002762</name>
</gene>
<dbReference type="Pfam" id="PF04802">
    <property type="entry name" value="PP4R3"/>
    <property type="match status" value="1"/>
</dbReference>
<evidence type="ECO:0000256" key="2">
    <source>
        <dbReference type="ARBA" id="ARBA00023242"/>
    </source>
</evidence>
<dbReference type="InterPro" id="IPR011993">
    <property type="entry name" value="PH-like_dom_sf"/>
</dbReference>
<keyword evidence="2" id="KW-0539">Nucleus</keyword>
<feature type="compositionally biased region" description="Low complexity" evidence="3">
    <location>
        <begin position="120"/>
        <end position="134"/>
    </location>
</feature>
<dbReference type="Proteomes" id="UP001648503">
    <property type="component" value="Unassembled WGS sequence"/>
</dbReference>
<feature type="domain" description="PP4R3 EVH1-like" evidence="5">
    <location>
        <begin position="159"/>
        <end position="260"/>
    </location>
</feature>
<feature type="compositionally biased region" description="Polar residues" evidence="3">
    <location>
        <begin position="1104"/>
        <end position="1117"/>
    </location>
</feature>
<sequence>MTDCAEVSLSPVLAVAAQDSRSSIDRSHSAGSTKDSSNPTVEHSLPVSSTITMPETEDLLLDTTASAVHDATRVTDSATVSDTRTDNADDTDIAAGSTAAFLFEEEEDSLIDSADPSQNTTTTDTTTDTTTTTDALDPIDAAYPTSASDPASTAQQSMRSRVKVYEMGPDVQWVDKGTGHIVCVYIETLDGFRLIVRSEVDGSIIMSTTVAQDISYQRQEETLIVWTEPDVGDLALSFQEITGCSEMWDHISEIQSRIVSEKIADMDKFPIAEDLLLDDAHQITIDLPDPELKNLADIEKGMIHAIRSTHIRDMLARYIKETGYIDKLLLMLEICEDLESTSDLFVLSSIVRNIIFLNDQKIYEHILSDEVFPLVVGALEYDREFPHAKANHREYLATQVRFKQVVPITSEQTVKRIKQTYRVQYLRDVVLARVLDDQTFSALNSIAYFNNLEIAQSLWRDDELLDNLFNILNQEGAIAEKKKDAILFLNDLTTIARALQKHSRSDFYRAFGNHGLFSVFEYTLGDEDEHVRVASLSILYNILDHDSSLARSFCLAQVKEGQRPLIDFLIERFLKETDSGLRSQIADCIRCTLDTSGVDLSNSMAGRVIGETNADHFQQLFYGSHCKSLFAPMSQLDKQPLVDKRDGSQVMELDSRMVSICSHLCELLCFTITQHALFIKNFMLHEPILRNMSMLLRAKETHLRLSALRVLRTCIGTNDHFYYRVLIQADVFGLVFAALLVTKGKPNLFNSACLEFFEAVRKASSSRLVVAHVVENFHKFFSALEYVDTFKQLHLTYEQQLEVTKGDEDQIVGSRKSDMALLQKDGWAKMDTNEEAYFNTSDDDEASIEEEEASDPSNGTTILPTLTTSLTHRPLVDYPDDDADAEDEDDKLESIGTKRRSTHQHTTKPLSQRFTITLGSANGHGDSSVNNSKSTEKIDNGDSSVNSKSTEKIDKGGIVHATCHGAFVIGGIEAKTERMEDAGGGGGGDGSDGSDSLPEASGADGTTSSLAVSDGSCIDISPILTTDSDTLLPAHADTDASTADFEVCMGDLSAASKAEEKTVLKTLTAVCDVSDVAAAAAADDTFHTDSEIQQHHAFAQNTTAGTHASGNHLTIGSKNLRADGSDHRPKKARVL</sequence>
<evidence type="ECO:0000256" key="1">
    <source>
        <dbReference type="ARBA" id="ARBA00004123"/>
    </source>
</evidence>
<protein>
    <recommendedName>
        <fullName evidence="8">Serine/threonine-protein phosphatase 4 regulatory subunit 3-like central domain-containing protein</fullName>
    </recommendedName>
</protein>
<feature type="region of interest" description="Disordered" evidence="3">
    <location>
        <begin position="17"/>
        <end position="49"/>
    </location>
</feature>
<evidence type="ECO:0000259" key="4">
    <source>
        <dbReference type="Pfam" id="PF04802"/>
    </source>
</evidence>
<feature type="domain" description="Serine/threonine-protein phosphatase 4 regulatory subunit 3-like central" evidence="4">
    <location>
        <begin position="298"/>
        <end position="799"/>
    </location>
</feature>
<keyword evidence="7" id="KW-1185">Reference proteome</keyword>
<evidence type="ECO:0000313" key="6">
    <source>
        <dbReference type="EMBL" id="KAH6599831.1"/>
    </source>
</evidence>
<dbReference type="PANTHER" id="PTHR23318:SF0">
    <property type="entry name" value="SERINE_THREONINE-PROTEIN PHOSPHATASE 4 REGULATORY SUBUNIT 3"/>
    <property type="match status" value="1"/>
</dbReference>
<evidence type="ECO:0008006" key="8">
    <source>
        <dbReference type="Google" id="ProtNLM"/>
    </source>
</evidence>
<feature type="compositionally biased region" description="Gly residues" evidence="3">
    <location>
        <begin position="982"/>
        <end position="991"/>
    </location>
</feature>
<dbReference type="SUPFAM" id="SSF50729">
    <property type="entry name" value="PH domain-like"/>
    <property type="match status" value="1"/>
</dbReference>
<dbReference type="Gene3D" id="1.25.10.10">
    <property type="entry name" value="Leucine-rich Repeat Variant"/>
    <property type="match status" value="1"/>
</dbReference>
<feature type="region of interest" description="Disordered" evidence="3">
    <location>
        <begin position="109"/>
        <end position="137"/>
    </location>
</feature>
<dbReference type="Gene3D" id="2.30.29.30">
    <property type="entry name" value="Pleckstrin-homology domain (PH domain)/Phosphotyrosine-binding domain (PTB)"/>
    <property type="match status" value="1"/>
</dbReference>
<dbReference type="InterPro" id="IPR006887">
    <property type="entry name" value="P4R3-like_central_dom"/>
</dbReference>
<dbReference type="SUPFAM" id="SSF48371">
    <property type="entry name" value="ARM repeat"/>
    <property type="match status" value="1"/>
</dbReference>
<dbReference type="Pfam" id="PF22972">
    <property type="entry name" value="EVH1_PP4R3"/>
    <property type="match status" value="1"/>
</dbReference>
<organism evidence="6 7">
    <name type="scientific">Batrachochytrium salamandrivorans</name>
    <dbReference type="NCBI Taxonomy" id="1357716"/>
    <lineage>
        <taxon>Eukaryota</taxon>
        <taxon>Fungi</taxon>
        <taxon>Fungi incertae sedis</taxon>
        <taxon>Chytridiomycota</taxon>
        <taxon>Chytridiomycota incertae sedis</taxon>
        <taxon>Chytridiomycetes</taxon>
        <taxon>Rhizophydiales</taxon>
        <taxon>Rhizophydiales incertae sedis</taxon>
        <taxon>Batrachochytrium</taxon>
    </lineage>
</organism>
<feature type="compositionally biased region" description="Acidic residues" evidence="3">
    <location>
        <begin position="878"/>
        <end position="891"/>
    </location>
</feature>
<feature type="region of interest" description="Disordered" evidence="3">
    <location>
        <begin position="978"/>
        <end position="1008"/>
    </location>
</feature>
<feature type="compositionally biased region" description="Polar residues" evidence="3">
    <location>
        <begin position="907"/>
        <end position="933"/>
    </location>
</feature>
<feature type="compositionally biased region" description="Acidic residues" evidence="3">
    <location>
        <begin position="841"/>
        <end position="854"/>
    </location>
</feature>
<dbReference type="InterPro" id="IPR051137">
    <property type="entry name" value="PP4R3-like"/>
</dbReference>
<feature type="compositionally biased region" description="Low complexity" evidence="3">
    <location>
        <begin position="855"/>
        <end position="871"/>
    </location>
</feature>
<dbReference type="PANTHER" id="PTHR23318">
    <property type="entry name" value="ATP SYNTHASE GAMMA-RELATED"/>
    <property type="match status" value="1"/>
</dbReference>
<evidence type="ECO:0000256" key="3">
    <source>
        <dbReference type="SAM" id="MobiDB-lite"/>
    </source>
</evidence>
<evidence type="ECO:0000259" key="5">
    <source>
        <dbReference type="Pfam" id="PF22972"/>
    </source>
</evidence>
<evidence type="ECO:0000313" key="7">
    <source>
        <dbReference type="Proteomes" id="UP001648503"/>
    </source>
</evidence>
<feature type="compositionally biased region" description="Basic residues" evidence="3">
    <location>
        <begin position="897"/>
        <end position="906"/>
    </location>
</feature>
<name>A0ABQ8FNH9_9FUNG</name>
<dbReference type="InterPro" id="IPR055236">
    <property type="entry name" value="EVH1_PP4R3"/>
</dbReference>
<accession>A0ABQ8FNH9</accession>